<reference evidence="1 2" key="1">
    <citation type="submission" date="2015-01" db="EMBL/GenBank/DDBJ databases">
        <title>Evolution of Trichinella species and genotypes.</title>
        <authorList>
            <person name="Korhonen P.K."/>
            <person name="Edoardo P."/>
            <person name="Giuseppe L.R."/>
            <person name="Gasser R.B."/>
        </authorList>
    </citation>
    <scope>NUCLEOTIDE SEQUENCE [LARGE SCALE GENOMIC DNA]</scope>
    <source>
        <strain evidence="1">ISS470</strain>
    </source>
</reference>
<dbReference type="AlphaFoldDB" id="A0A0V1FXV1"/>
<protein>
    <submittedName>
        <fullName evidence="1">Uncharacterized protein</fullName>
    </submittedName>
</protein>
<gene>
    <name evidence="1" type="ORF">T4D_4124</name>
</gene>
<sequence>MPTLQLFQIFQIFKKLKNFQHIARYSFSTVMHKRSNTIKKFYKIILLFALTYHKTVNKNSFTWKAYIDSTILINYEHPVEVHLNRINEANLEINLFKHIRLQNTYFRMIKTDKKTLPSVLTNHLTITGHLLTGAH</sequence>
<evidence type="ECO:0000313" key="2">
    <source>
        <dbReference type="Proteomes" id="UP000054995"/>
    </source>
</evidence>
<name>A0A0V1FXV1_TRIPS</name>
<accession>A0A0V1FXV1</accession>
<comment type="caution">
    <text evidence="1">The sequence shown here is derived from an EMBL/GenBank/DDBJ whole genome shotgun (WGS) entry which is preliminary data.</text>
</comment>
<keyword evidence="2" id="KW-1185">Reference proteome</keyword>
<proteinExistence type="predicted"/>
<organism evidence="1 2">
    <name type="scientific">Trichinella pseudospiralis</name>
    <name type="common">Parasitic roundworm</name>
    <dbReference type="NCBI Taxonomy" id="6337"/>
    <lineage>
        <taxon>Eukaryota</taxon>
        <taxon>Metazoa</taxon>
        <taxon>Ecdysozoa</taxon>
        <taxon>Nematoda</taxon>
        <taxon>Enoplea</taxon>
        <taxon>Dorylaimia</taxon>
        <taxon>Trichinellida</taxon>
        <taxon>Trichinellidae</taxon>
        <taxon>Trichinella</taxon>
    </lineage>
</organism>
<dbReference type="EMBL" id="JYDT01000018">
    <property type="protein sequence ID" value="KRY90777.1"/>
    <property type="molecule type" value="Genomic_DNA"/>
</dbReference>
<dbReference type="Proteomes" id="UP000054995">
    <property type="component" value="Unassembled WGS sequence"/>
</dbReference>
<evidence type="ECO:0000313" key="1">
    <source>
        <dbReference type="EMBL" id="KRY90777.1"/>
    </source>
</evidence>